<name>A0A450SDU0_9GAMM</name>
<dbReference type="SMART" id="SM00320">
    <property type="entry name" value="WD40"/>
    <property type="match status" value="7"/>
</dbReference>
<keyword evidence="1 3" id="KW-0853">WD repeat</keyword>
<feature type="repeat" description="WD" evidence="3">
    <location>
        <begin position="253"/>
        <end position="284"/>
    </location>
</feature>
<dbReference type="GO" id="GO:0005525">
    <property type="term" value="F:GTP binding"/>
    <property type="evidence" value="ECO:0007669"/>
    <property type="project" value="InterPro"/>
</dbReference>
<dbReference type="SUPFAM" id="SSF50978">
    <property type="entry name" value="WD40 repeat-like"/>
    <property type="match status" value="1"/>
</dbReference>
<dbReference type="InterPro" id="IPR025662">
    <property type="entry name" value="Sigma_54_int_dom_ATP-bd_1"/>
</dbReference>
<dbReference type="PROSITE" id="PS50294">
    <property type="entry name" value="WD_REPEATS_REGION"/>
    <property type="match status" value="6"/>
</dbReference>
<dbReference type="CDD" id="cd00200">
    <property type="entry name" value="WD40"/>
    <property type="match status" value="1"/>
</dbReference>
<dbReference type="InterPro" id="IPR001680">
    <property type="entry name" value="WD40_rpt"/>
</dbReference>
<dbReference type="InterPro" id="IPR001806">
    <property type="entry name" value="Small_GTPase"/>
</dbReference>
<dbReference type="InterPro" id="IPR019775">
    <property type="entry name" value="WD40_repeat_CS"/>
</dbReference>
<keyword evidence="2" id="KW-0677">Repeat</keyword>
<evidence type="ECO:0000256" key="2">
    <source>
        <dbReference type="ARBA" id="ARBA00022737"/>
    </source>
</evidence>
<dbReference type="PROSITE" id="PS51419">
    <property type="entry name" value="RAB"/>
    <property type="match status" value="1"/>
</dbReference>
<dbReference type="InterPro" id="IPR027417">
    <property type="entry name" value="P-loop_NTPase"/>
</dbReference>
<gene>
    <name evidence="6" type="ORF">BECKFW1821B_GA0114236_100746</name>
</gene>
<dbReference type="PROSITE" id="PS00678">
    <property type="entry name" value="WD_REPEATS_1"/>
    <property type="match status" value="6"/>
</dbReference>
<organism evidence="6">
    <name type="scientific">Candidatus Kentrum sp. FW</name>
    <dbReference type="NCBI Taxonomy" id="2126338"/>
    <lineage>
        <taxon>Bacteria</taxon>
        <taxon>Pseudomonadati</taxon>
        <taxon>Pseudomonadota</taxon>
        <taxon>Gammaproteobacteria</taxon>
        <taxon>Candidatus Kentrum</taxon>
    </lineage>
</organism>
<dbReference type="Gene3D" id="2.130.10.10">
    <property type="entry name" value="YVTN repeat-like/Quinoprotein amine dehydrogenase"/>
    <property type="match status" value="3"/>
</dbReference>
<dbReference type="PROSITE" id="PS00675">
    <property type="entry name" value="SIGMA54_INTERACT_1"/>
    <property type="match status" value="1"/>
</dbReference>
<dbReference type="GO" id="GO:0003924">
    <property type="term" value="F:GTPase activity"/>
    <property type="evidence" value="ECO:0007669"/>
    <property type="project" value="InterPro"/>
</dbReference>
<dbReference type="EMBL" id="CAADFD010000007">
    <property type="protein sequence ID" value="VFJ50707.1"/>
    <property type="molecule type" value="Genomic_DNA"/>
</dbReference>
<dbReference type="GO" id="GO:0007165">
    <property type="term" value="P:signal transduction"/>
    <property type="evidence" value="ECO:0007669"/>
    <property type="project" value="InterPro"/>
</dbReference>
<feature type="repeat" description="WD" evidence="3">
    <location>
        <begin position="411"/>
        <end position="444"/>
    </location>
</feature>
<feature type="repeat" description="WD" evidence="3">
    <location>
        <begin position="369"/>
        <end position="410"/>
    </location>
</feature>
<dbReference type="PRINTS" id="PR00320">
    <property type="entry name" value="GPROTEINBRPT"/>
</dbReference>
<dbReference type="InterPro" id="IPR020472">
    <property type="entry name" value="WD40_PAC1"/>
</dbReference>
<protein>
    <submittedName>
        <fullName evidence="6">WD40 repeat</fullName>
    </submittedName>
</protein>
<dbReference type="InterPro" id="IPR035897">
    <property type="entry name" value="Toll_tir_struct_dom_sf"/>
</dbReference>
<evidence type="ECO:0000313" key="6">
    <source>
        <dbReference type="EMBL" id="VFJ50707.1"/>
    </source>
</evidence>
<sequence length="1132" mass="126342">MTFQYDLFLSYARKDKKTVHALARRLKNDGLRVWLDDWIIQPGAPISLEIQRGVENARTLVMCMSPAYFDSQWGKLEHHSMLFRDPTNAQRRFIPLLIRDCQPPDIIAQFAHIDWREGSDEEYQRLLAACRPKSEKPETEMPTETPSTPASQTDQARILKGHDEAISCVTVTPDGRTVVSGSLDRTLKIWELETGRLRATLEGHTDAVTGVAVTPDGRRVISSSFDETLRVWELEMGRCIAVLDGVGDNNWGIALSVDGRTVASGSTNNTLGVWDLETKHLTKKLEDHTSDVRGVAIAWDASIAVSGSADNTLRVWDLTTGQCLHVLEGHTDVVDGVAITPDAKTFVSGSYDTTLKVWDMATGQCRATFEGHTDIVRRVAITPDGQQVVSVSDDKTVKVWELASGRCLATLRGHTGVVPGLAITPDGKQVISGSVDNTLRVWDLLVPDVIEVTGSARYTNAKVVLVGESGVGKTGLALRLCRDRWEATESTHGMEVERLGLPSPMMGAPVTGAPMMGTALRAFAHPTEVDDLEREVWLWDFAGQPDYRLIHQLYMDETALGLLVFDPQADNPFESIGYWDKALGTASEREPAKLLVAGRCDRGGITISHNRFQEYVRKQGFAGFLTTGAKTGEGCETLKTAIAQHIPWGRLPWTATSRLFKTLKDAILRFTESDTPLARLSELRQRLQLTLPEEDIDEAELRAVVGLMQGQGVVQMLGFGDFALLQPEWINRYAAIVVRMAREHADEMGVVPERRVLEGELDYKDMARLGKTDEEVLLRAMVRTFLERALCIQEKTPLGNLLVFPSYFRRDKPDLPEHPNVLVTYRFSGPLDEIYTTLVVRLSYSEMFEKDELWKDAADFKTPEGRRVGLAMHKKAEGAAEIVVYFEAETPEDTKVTFIKYVHEHLLAKARPRESVTRVRSYICPHCDEPIENARAIEIRLKKGLNDIVCPVCEGRVPLFDLIEEKFASSAFQQKVRELDEQAGINLDNDSKELVLTGHAMAIAGEAGQIYRITAQPDWGIDAEIEFKNDKGQASGKRVYLQLKSGDSYLYQRQGDGAEVFTIKERRQAEYWLAQAYPVMLVIRGSDGKIRWMNVGEYLRRHGVETKQVVFEGEAFTAANVVGMRNRVLAGG</sequence>
<feature type="domain" description="TIR" evidence="5">
    <location>
        <begin position="3"/>
        <end position="130"/>
    </location>
</feature>
<dbReference type="SMART" id="SM00255">
    <property type="entry name" value="TIR"/>
    <property type="match status" value="1"/>
</dbReference>
<dbReference type="PRINTS" id="PR00449">
    <property type="entry name" value="RASTRNSFRMNG"/>
</dbReference>
<dbReference type="PANTHER" id="PTHR22847">
    <property type="entry name" value="WD40 REPEAT PROTEIN"/>
    <property type="match status" value="1"/>
</dbReference>
<dbReference type="InterPro" id="IPR015943">
    <property type="entry name" value="WD40/YVTN_repeat-like_dom_sf"/>
</dbReference>
<feature type="repeat" description="WD" evidence="3">
    <location>
        <begin position="327"/>
        <end position="368"/>
    </location>
</feature>
<dbReference type="Pfam" id="PF00400">
    <property type="entry name" value="WD40"/>
    <property type="match status" value="7"/>
</dbReference>
<evidence type="ECO:0000256" key="1">
    <source>
        <dbReference type="ARBA" id="ARBA00022574"/>
    </source>
</evidence>
<feature type="repeat" description="WD" evidence="3">
    <location>
        <begin position="201"/>
        <end position="242"/>
    </location>
</feature>
<evidence type="ECO:0000256" key="4">
    <source>
        <dbReference type="SAM" id="MobiDB-lite"/>
    </source>
</evidence>
<evidence type="ECO:0000259" key="5">
    <source>
        <dbReference type="PROSITE" id="PS50104"/>
    </source>
</evidence>
<proteinExistence type="predicted"/>
<dbReference type="InterPro" id="IPR025375">
    <property type="entry name" value="DUF4365"/>
</dbReference>
<feature type="compositionally biased region" description="Low complexity" evidence="4">
    <location>
        <begin position="140"/>
        <end position="149"/>
    </location>
</feature>
<dbReference type="Pfam" id="PF00071">
    <property type="entry name" value="Ras"/>
    <property type="match status" value="1"/>
</dbReference>
<dbReference type="Pfam" id="PF14280">
    <property type="entry name" value="DUF4365"/>
    <property type="match status" value="1"/>
</dbReference>
<dbReference type="SUPFAM" id="SSF52540">
    <property type="entry name" value="P-loop containing nucleoside triphosphate hydrolases"/>
    <property type="match status" value="1"/>
</dbReference>
<accession>A0A450SDU0</accession>
<evidence type="ECO:0000256" key="3">
    <source>
        <dbReference type="PROSITE-ProRule" id="PRU00221"/>
    </source>
</evidence>
<dbReference type="Gene3D" id="3.40.50.10140">
    <property type="entry name" value="Toll/interleukin-1 receptor homology (TIR) domain"/>
    <property type="match status" value="1"/>
</dbReference>
<dbReference type="PROSITE" id="PS50104">
    <property type="entry name" value="TIR"/>
    <property type="match status" value="1"/>
</dbReference>
<feature type="repeat" description="WD" evidence="3">
    <location>
        <begin position="285"/>
        <end position="326"/>
    </location>
</feature>
<reference evidence="6" key="1">
    <citation type="submission" date="2019-02" db="EMBL/GenBank/DDBJ databases">
        <authorList>
            <person name="Gruber-Vodicka R. H."/>
            <person name="Seah K. B. B."/>
        </authorList>
    </citation>
    <scope>NUCLEOTIDE SEQUENCE</scope>
    <source>
        <strain evidence="6">BECK_BZ106</strain>
    </source>
</reference>
<dbReference type="PROSITE" id="PS50082">
    <property type="entry name" value="WD_REPEATS_2"/>
    <property type="match status" value="7"/>
</dbReference>
<dbReference type="PANTHER" id="PTHR22847:SF637">
    <property type="entry name" value="WD REPEAT DOMAIN 5B"/>
    <property type="match status" value="1"/>
</dbReference>
<dbReference type="Pfam" id="PF13676">
    <property type="entry name" value="TIR_2"/>
    <property type="match status" value="1"/>
</dbReference>
<dbReference type="SMART" id="SM00175">
    <property type="entry name" value="RAB"/>
    <property type="match status" value="1"/>
</dbReference>
<dbReference type="SUPFAM" id="SSF52200">
    <property type="entry name" value="Toll/Interleukin receptor TIR domain"/>
    <property type="match status" value="1"/>
</dbReference>
<feature type="region of interest" description="Disordered" evidence="4">
    <location>
        <begin position="131"/>
        <end position="154"/>
    </location>
</feature>
<feature type="repeat" description="WD" evidence="3">
    <location>
        <begin position="159"/>
        <end position="200"/>
    </location>
</feature>
<dbReference type="Gene3D" id="3.40.50.300">
    <property type="entry name" value="P-loop containing nucleotide triphosphate hydrolases"/>
    <property type="match status" value="1"/>
</dbReference>
<dbReference type="InterPro" id="IPR036322">
    <property type="entry name" value="WD40_repeat_dom_sf"/>
</dbReference>
<dbReference type="AlphaFoldDB" id="A0A450SDU0"/>
<dbReference type="InterPro" id="IPR000157">
    <property type="entry name" value="TIR_dom"/>
</dbReference>